<evidence type="ECO:0000256" key="9">
    <source>
        <dbReference type="ARBA" id="ARBA00023065"/>
    </source>
</evidence>
<evidence type="ECO:0000256" key="3">
    <source>
        <dbReference type="ARBA" id="ARBA00022448"/>
    </source>
</evidence>
<dbReference type="GO" id="GO:0015271">
    <property type="term" value="F:outward rectifier potassium channel activity"/>
    <property type="evidence" value="ECO:0007669"/>
    <property type="project" value="TreeGrafter"/>
</dbReference>
<dbReference type="PANTHER" id="PTHR11003:SF345">
    <property type="entry name" value="TWIK FAMILY OF POTASSIUM CHANNELS PROTEIN 18"/>
    <property type="match status" value="1"/>
</dbReference>
<evidence type="ECO:0000259" key="14">
    <source>
        <dbReference type="Pfam" id="PF07885"/>
    </source>
</evidence>
<feature type="transmembrane region" description="Helical" evidence="13">
    <location>
        <begin position="7"/>
        <end position="27"/>
    </location>
</feature>
<evidence type="ECO:0000256" key="7">
    <source>
        <dbReference type="ARBA" id="ARBA00022958"/>
    </source>
</evidence>
<dbReference type="Gene3D" id="1.10.287.70">
    <property type="match status" value="1"/>
</dbReference>
<dbReference type="PRINTS" id="PR01333">
    <property type="entry name" value="2POREKCHANEL"/>
</dbReference>
<comment type="subcellular location">
    <subcellularLocation>
        <location evidence="1">Membrane</location>
        <topology evidence="1">Multi-pass membrane protein</topology>
    </subcellularLocation>
</comment>
<dbReference type="GO" id="GO:0030322">
    <property type="term" value="P:stabilization of membrane potential"/>
    <property type="evidence" value="ECO:0007669"/>
    <property type="project" value="TreeGrafter"/>
</dbReference>
<feature type="domain" description="Potassium channel" evidence="14">
    <location>
        <begin position="179"/>
        <end position="255"/>
    </location>
</feature>
<proteinExistence type="inferred from homology"/>
<evidence type="ECO:0000256" key="1">
    <source>
        <dbReference type="ARBA" id="ARBA00004141"/>
    </source>
</evidence>
<keyword evidence="16" id="KW-1185">Reference proteome</keyword>
<feature type="transmembrane region" description="Helical" evidence="13">
    <location>
        <begin position="113"/>
        <end position="135"/>
    </location>
</feature>
<name>A0AAD9NCP4_9ANNE</name>
<dbReference type="InterPro" id="IPR003280">
    <property type="entry name" value="2pore_dom_K_chnl"/>
</dbReference>
<accession>A0AAD9NCP4</accession>
<keyword evidence="7" id="KW-0630">Potassium</keyword>
<organism evidence="15 16">
    <name type="scientific">Paralvinella palmiformis</name>
    <dbReference type="NCBI Taxonomy" id="53620"/>
    <lineage>
        <taxon>Eukaryota</taxon>
        <taxon>Metazoa</taxon>
        <taxon>Spiralia</taxon>
        <taxon>Lophotrochozoa</taxon>
        <taxon>Annelida</taxon>
        <taxon>Polychaeta</taxon>
        <taxon>Sedentaria</taxon>
        <taxon>Canalipalpata</taxon>
        <taxon>Terebellida</taxon>
        <taxon>Terebelliformia</taxon>
        <taxon>Alvinellidae</taxon>
        <taxon>Paralvinella</taxon>
    </lineage>
</organism>
<protein>
    <recommendedName>
        <fullName evidence="14">Potassium channel domain-containing protein</fullName>
    </recommendedName>
</protein>
<keyword evidence="9 12" id="KW-0406">Ion transport</keyword>
<keyword evidence="4" id="KW-0633">Potassium transport</keyword>
<keyword evidence="3 12" id="KW-0813">Transport</keyword>
<evidence type="ECO:0000313" key="15">
    <source>
        <dbReference type="EMBL" id="KAK2165145.1"/>
    </source>
</evidence>
<keyword evidence="5 12" id="KW-0812">Transmembrane</keyword>
<dbReference type="AlphaFoldDB" id="A0AAD9NCP4"/>
<evidence type="ECO:0000256" key="13">
    <source>
        <dbReference type="SAM" id="Phobius"/>
    </source>
</evidence>
<dbReference type="SUPFAM" id="SSF81324">
    <property type="entry name" value="Voltage-gated potassium channels"/>
    <property type="match status" value="2"/>
</dbReference>
<gene>
    <name evidence="15" type="ORF">LSH36_54g05031</name>
</gene>
<dbReference type="InterPro" id="IPR003092">
    <property type="entry name" value="2pore_dom_K_chnl_TASK"/>
</dbReference>
<feature type="domain" description="Potassium channel" evidence="14">
    <location>
        <begin position="71"/>
        <end position="139"/>
    </location>
</feature>
<sequence length="344" mass="38343">MKQLTCMVVVLVTVAYITIGGIVFHVLEYDNETSVRNNANEYFLRFLKNKTCLGQEEMQELLKMTLEAYKTGYLVSNDTISESNWDFYSSIFFAMTVVTTIGYGNISPSTVPGVIFCTAFALVGIPLFLVTAAAIGDRLYWITKKSQNCCFGKKRDGSRSVGAKVCGDTFYIVIGVGLLIFVPGLIFMIMEEWSFLEGSYYSFITLTTIGFGDYVAGTKEKHDYKGFRGIYRLCVAAWIFIGLSWMGGAISAIQESYSKRLESNDSDTASRSVASKNSQDDSRNQRDLMRVYSMDSGYSGTNGIKVQNQYNRQTSADSAWNSLPCDDTDSTPDIYLTKVGKHEC</sequence>
<comment type="caution">
    <text evidence="15">The sequence shown here is derived from an EMBL/GenBank/DDBJ whole genome shotgun (WGS) entry which is preliminary data.</text>
</comment>
<keyword evidence="6" id="KW-0631">Potassium channel</keyword>
<feature type="transmembrane region" description="Helical" evidence="13">
    <location>
        <begin position="87"/>
        <end position="106"/>
    </location>
</feature>
<feature type="transmembrane region" description="Helical" evidence="13">
    <location>
        <begin position="169"/>
        <end position="188"/>
    </location>
</feature>
<keyword evidence="11 12" id="KW-0407">Ion channel</keyword>
<dbReference type="Pfam" id="PF07885">
    <property type="entry name" value="Ion_trans_2"/>
    <property type="match status" value="2"/>
</dbReference>
<keyword evidence="10 13" id="KW-0472">Membrane</keyword>
<feature type="transmembrane region" description="Helical" evidence="13">
    <location>
        <begin position="229"/>
        <end position="253"/>
    </location>
</feature>
<evidence type="ECO:0000256" key="8">
    <source>
        <dbReference type="ARBA" id="ARBA00022989"/>
    </source>
</evidence>
<dbReference type="PRINTS" id="PR01095">
    <property type="entry name" value="TASKCHANNEL"/>
</dbReference>
<evidence type="ECO:0000256" key="5">
    <source>
        <dbReference type="ARBA" id="ARBA00022692"/>
    </source>
</evidence>
<evidence type="ECO:0000313" key="16">
    <source>
        <dbReference type="Proteomes" id="UP001208570"/>
    </source>
</evidence>
<feature type="transmembrane region" description="Helical" evidence="13">
    <location>
        <begin position="200"/>
        <end position="217"/>
    </location>
</feature>
<keyword evidence="8 13" id="KW-1133">Transmembrane helix</keyword>
<dbReference type="Proteomes" id="UP001208570">
    <property type="component" value="Unassembled WGS sequence"/>
</dbReference>
<evidence type="ECO:0000256" key="10">
    <source>
        <dbReference type="ARBA" id="ARBA00023136"/>
    </source>
</evidence>
<comment type="similarity">
    <text evidence="2 12">Belongs to the two pore domain potassium channel (TC 1.A.1.8) family.</text>
</comment>
<reference evidence="15" key="1">
    <citation type="journal article" date="2023" name="Mol. Biol. Evol.">
        <title>Third-Generation Sequencing Reveals the Adaptive Role of the Epigenome in Three Deep-Sea Polychaetes.</title>
        <authorList>
            <person name="Perez M."/>
            <person name="Aroh O."/>
            <person name="Sun Y."/>
            <person name="Lan Y."/>
            <person name="Juniper S.K."/>
            <person name="Young C.R."/>
            <person name="Angers B."/>
            <person name="Qian P.Y."/>
        </authorList>
    </citation>
    <scope>NUCLEOTIDE SEQUENCE</scope>
    <source>
        <strain evidence="15">P08H-3</strain>
    </source>
</reference>
<evidence type="ECO:0000256" key="6">
    <source>
        <dbReference type="ARBA" id="ARBA00022826"/>
    </source>
</evidence>
<evidence type="ECO:0000256" key="12">
    <source>
        <dbReference type="RuleBase" id="RU003857"/>
    </source>
</evidence>
<dbReference type="PANTHER" id="PTHR11003">
    <property type="entry name" value="POTASSIUM CHANNEL, SUBFAMILY K"/>
    <property type="match status" value="1"/>
</dbReference>
<evidence type="ECO:0000256" key="11">
    <source>
        <dbReference type="ARBA" id="ARBA00023303"/>
    </source>
</evidence>
<dbReference type="GO" id="GO:0005886">
    <property type="term" value="C:plasma membrane"/>
    <property type="evidence" value="ECO:0007669"/>
    <property type="project" value="TreeGrafter"/>
</dbReference>
<dbReference type="EMBL" id="JAODUP010000054">
    <property type="protein sequence ID" value="KAK2165145.1"/>
    <property type="molecule type" value="Genomic_DNA"/>
</dbReference>
<evidence type="ECO:0000256" key="4">
    <source>
        <dbReference type="ARBA" id="ARBA00022538"/>
    </source>
</evidence>
<evidence type="ECO:0000256" key="2">
    <source>
        <dbReference type="ARBA" id="ARBA00006666"/>
    </source>
</evidence>
<dbReference type="GO" id="GO:0022841">
    <property type="term" value="F:potassium ion leak channel activity"/>
    <property type="evidence" value="ECO:0007669"/>
    <property type="project" value="TreeGrafter"/>
</dbReference>
<dbReference type="InterPro" id="IPR013099">
    <property type="entry name" value="K_chnl_dom"/>
</dbReference>